<dbReference type="GO" id="GO:0016020">
    <property type="term" value="C:membrane"/>
    <property type="evidence" value="ECO:0007669"/>
    <property type="project" value="TreeGrafter"/>
</dbReference>
<evidence type="ECO:0000259" key="1">
    <source>
        <dbReference type="Pfam" id="PF12697"/>
    </source>
</evidence>
<organism evidence="2 3">
    <name type="scientific">Solirubrobacter ginsenosidimutans</name>
    <dbReference type="NCBI Taxonomy" id="490573"/>
    <lineage>
        <taxon>Bacteria</taxon>
        <taxon>Bacillati</taxon>
        <taxon>Actinomycetota</taxon>
        <taxon>Thermoleophilia</taxon>
        <taxon>Solirubrobacterales</taxon>
        <taxon>Solirubrobacteraceae</taxon>
        <taxon>Solirubrobacter</taxon>
    </lineage>
</organism>
<reference evidence="2" key="1">
    <citation type="submission" date="2022-10" db="EMBL/GenBank/DDBJ databases">
        <title>The WGS of Solirubrobacter ginsenosidimutans DSM 21036.</title>
        <authorList>
            <person name="Jiang Z."/>
        </authorList>
    </citation>
    <scope>NUCLEOTIDE SEQUENCE</scope>
    <source>
        <strain evidence="2">DSM 21036</strain>
    </source>
</reference>
<keyword evidence="2" id="KW-0378">Hydrolase</keyword>
<protein>
    <submittedName>
        <fullName evidence="2">Alpha/beta hydrolase</fullName>
    </submittedName>
</protein>
<dbReference type="PANTHER" id="PTHR43798">
    <property type="entry name" value="MONOACYLGLYCEROL LIPASE"/>
    <property type="match status" value="1"/>
</dbReference>
<comment type="caution">
    <text evidence="2">The sequence shown here is derived from an EMBL/GenBank/DDBJ whole genome shotgun (WGS) entry which is preliminary data.</text>
</comment>
<keyword evidence="3" id="KW-1185">Reference proteome</keyword>
<dbReference type="RefSeq" id="WP_270043154.1">
    <property type="nucleotide sequence ID" value="NZ_JAPDOD010000028.1"/>
</dbReference>
<dbReference type="PANTHER" id="PTHR43798:SF33">
    <property type="entry name" value="HYDROLASE, PUTATIVE (AFU_ORTHOLOGUE AFUA_2G14860)-RELATED"/>
    <property type="match status" value="1"/>
</dbReference>
<proteinExistence type="predicted"/>
<dbReference type="InterPro" id="IPR029058">
    <property type="entry name" value="AB_hydrolase_fold"/>
</dbReference>
<evidence type="ECO:0000313" key="3">
    <source>
        <dbReference type="Proteomes" id="UP001149140"/>
    </source>
</evidence>
<dbReference type="GO" id="GO:0016787">
    <property type="term" value="F:hydrolase activity"/>
    <property type="evidence" value="ECO:0007669"/>
    <property type="project" value="UniProtKB-KW"/>
</dbReference>
<accession>A0A9X3S3Z2</accession>
<dbReference type="Pfam" id="PF12697">
    <property type="entry name" value="Abhydrolase_6"/>
    <property type="match status" value="1"/>
</dbReference>
<dbReference type="Gene3D" id="3.40.50.1820">
    <property type="entry name" value="alpha/beta hydrolase"/>
    <property type="match status" value="1"/>
</dbReference>
<dbReference type="Proteomes" id="UP001149140">
    <property type="component" value="Unassembled WGS sequence"/>
</dbReference>
<dbReference type="SUPFAM" id="SSF53474">
    <property type="entry name" value="alpha/beta-Hydrolases"/>
    <property type="match status" value="1"/>
</dbReference>
<dbReference type="AlphaFoldDB" id="A0A9X3S3Z2"/>
<name>A0A9X3S3Z2_9ACTN</name>
<evidence type="ECO:0000313" key="2">
    <source>
        <dbReference type="EMBL" id="MDA0163907.1"/>
    </source>
</evidence>
<dbReference type="InterPro" id="IPR000073">
    <property type="entry name" value="AB_hydrolase_1"/>
</dbReference>
<dbReference type="InterPro" id="IPR050266">
    <property type="entry name" value="AB_hydrolase_sf"/>
</dbReference>
<sequence>MIVLLHGFMDSPHTWDLVRPYLPDDVLTPALPGHLGGPPLNGDLDLAAHVERVMDAAGVERAHIVGNSLGGYLALVLAARGRAESVVALAPAGGGDHSETLALQERLAGVAGVAGTGRARVPLPVEITPAVARRATALLTVRYEHLPPEAIAYLVAGAAACDAAPLLADARQHGWPLDTAKVRCPVRVIWGLADQLLPWPASAEGYRRSLDAEWVELDDVGHAPQLDIPLETAQLILGFTTARIASSNGPSSSPFSR</sequence>
<dbReference type="EMBL" id="JAPDOD010000028">
    <property type="protein sequence ID" value="MDA0163907.1"/>
    <property type="molecule type" value="Genomic_DNA"/>
</dbReference>
<feature type="domain" description="AB hydrolase-1" evidence="1">
    <location>
        <begin position="2"/>
        <end position="234"/>
    </location>
</feature>
<gene>
    <name evidence="2" type="ORF">OM076_26790</name>
</gene>